<dbReference type="EMBL" id="BAABJQ010000009">
    <property type="protein sequence ID" value="GAA5186975.1"/>
    <property type="molecule type" value="Genomic_DNA"/>
</dbReference>
<dbReference type="InterPro" id="IPR029062">
    <property type="entry name" value="Class_I_gatase-like"/>
</dbReference>
<evidence type="ECO:0000259" key="1">
    <source>
        <dbReference type="Pfam" id="PF00246"/>
    </source>
</evidence>
<organism evidence="2 3">
    <name type="scientific">Rugosimonospora acidiphila</name>
    <dbReference type="NCBI Taxonomy" id="556531"/>
    <lineage>
        <taxon>Bacteria</taxon>
        <taxon>Bacillati</taxon>
        <taxon>Actinomycetota</taxon>
        <taxon>Actinomycetes</taxon>
        <taxon>Micromonosporales</taxon>
        <taxon>Micromonosporaceae</taxon>
        <taxon>Rugosimonospora</taxon>
    </lineage>
</organism>
<sequence length="891" mass="96450">MSNSDRSGLSRRTLLKTTAAAGAAAGVATVVDPDGAAAAPATTAKTGAAAQAAAKAGAIPTPEQYFGFQIGSDGHLATWDKMVPYFQLVASKSNRFVYEEVGKTTLGNPYVLLTISSPKNLANLDNLIAANSKLADPRGLSPTDAQTLAQTGVAFYYVQAGIHSTEVGNSQATIEWVYRLATEQSDYMSSLLDNLVILMVPCQNPDGLVLVNDYFVSTAGTNYSRTYPDLYHHYCGHDDNRDWFMLTQVESHMNVQIQNKYHPQVFQDSHQAGSSAPRMFTPPYLSPYDINIDPITVQQTDVVGLAMQRGMTAAGMKGVGWGAEYDYWTPSRQYCVYHGAVRILTEAASCSNLAYPLVSNNPIGQQTTDINFIEPYDQKTWTLRQIVDYVSVAFYSGLETVAHDTYNWLYNFYRIGTKAVTRTSPYAYVIPAGQRDPQAVRDTLEIFNLGAVEIKQAQAAFSAGGKQYPAGSYIIYLDQPYGGFAKTLLEVQDYPLLLQYPGGPPQTPYDVTAQTLPMLLGFQADAIPSSFSVSTKAVSTVKAEPVTMPDAPASGGAYAVGPESYGVYQIVSKLQKQGIPTFRAAEQFTDGGRTFPAGTFVLPPTAAARQVLQNQSKNTGIPVSAIGAVPAVSGVQLKAGTKIGLLKPPDNLPSGWLMYIFDQYGVKYSIVEAKDYKNLSGKFDAIVMPQGVSKNSITNGLNANNYPADDWSWAFGVGDAGWTALHDFVTNGGTLVAYGSGSTTAQSLFSLPISSILPNDSTKFYCPGSLLSQELDPNNPVAWGMDPNHPVWFNEDRAYQLTSTTTYPVEVVAKYPDSGDQLQSGWLIGGQYLNGAVNGLSWTVGKGYVVTFGSEIGFRTWNRGEEKMIFNAMYYGPSAKLTAAQFQRLGQ</sequence>
<proteinExistence type="predicted"/>
<evidence type="ECO:0000313" key="3">
    <source>
        <dbReference type="Proteomes" id="UP001501570"/>
    </source>
</evidence>
<evidence type="ECO:0000313" key="2">
    <source>
        <dbReference type="EMBL" id="GAA5186975.1"/>
    </source>
</evidence>
<keyword evidence="3" id="KW-1185">Reference proteome</keyword>
<dbReference type="InterPro" id="IPR006311">
    <property type="entry name" value="TAT_signal"/>
</dbReference>
<name>A0ABP9RUU9_9ACTN</name>
<gene>
    <name evidence="2" type="ORF">GCM10023322_34280</name>
</gene>
<dbReference type="Gene3D" id="3.40.630.10">
    <property type="entry name" value="Zn peptidases"/>
    <property type="match status" value="1"/>
</dbReference>
<dbReference type="Pfam" id="PF00246">
    <property type="entry name" value="Peptidase_M14"/>
    <property type="match status" value="1"/>
</dbReference>
<dbReference type="InterPro" id="IPR000834">
    <property type="entry name" value="Peptidase_M14"/>
</dbReference>
<dbReference type="SUPFAM" id="SSF52317">
    <property type="entry name" value="Class I glutamine amidotransferase-like"/>
    <property type="match status" value="1"/>
</dbReference>
<feature type="domain" description="Peptidase M14" evidence="1">
    <location>
        <begin position="88"/>
        <end position="261"/>
    </location>
</feature>
<comment type="caution">
    <text evidence="2">The sequence shown here is derived from an EMBL/GenBank/DDBJ whole genome shotgun (WGS) entry which is preliminary data.</text>
</comment>
<reference evidence="3" key="1">
    <citation type="journal article" date="2019" name="Int. J. Syst. Evol. Microbiol.">
        <title>The Global Catalogue of Microorganisms (GCM) 10K type strain sequencing project: providing services to taxonomists for standard genome sequencing and annotation.</title>
        <authorList>
            <consortium name="The Broad Institute Genomics Platform"/>
            <consortium name="The Broad Institute Genome Sequencing Center for Infectious Disease"/>
            <person name="Wu L."/>
            <person name="Ma J."/>
        </authorList>
    </citation>
    <scope>NUCLEOTIDE SEQUENCE [LARGE SCALE GENOMIC DNA]</scope>
    <source>
        <strain evidence="3">JCM 18304</strain>
    </source>
</reference>
<dbReference type="SUPFAM" id="SSF53187">
    <property type="entry name" value="Zn-dependent exopeptidases"/>
    <property type="match status" value="1"/>
</dbReference>
<dbReference type="Proteomes" id="UP001501570">
    <property type="component" value="Unassembled WGS sequence"/>
</dbReference>
<accession>A0ABP9RUU9</accession>
<dbReference type="PROSITE" id="PS51318">
    <property type="entry name" value="TAT"/>
    <property type="match status" value="1"/>
</dbReference>
<protein>
    <submittedName>
        <fullName evidence="2">M14 family metallopeptidase</fullName>
    </submittedName>
</protein>